<dbReference type="EMBL" id="JQBP01000008">
    <property type="protein sequence ID" value="KRN74511.1"/>
    <property type="molecule type" value="Genomic_DNA"/>
</dbReference>
<sequence>MAQNKQKSGKIYPIDSAGAEFIRYNAQRQALHVRRVRQLHQRIIYGVMLIVVVVATITGIGNYSQMRAAEAQSMNLTQQVQKAQVDNKQLTTLKNNLSNEDFAEQYVRQRYMYTKDGEIVFNLPSNQ</sequence>
<gene>
    <name evidence="3" type="ORF">IV73_GL001247</name>
</gene>
<dbReference type="InterPro" id="IPR039076">
    <property type="entry name" value="DivIC"/>
</dbReference>
<name>A0A0R2JB48_9LACO</name>
<dbReference type="OrthoDB" id="2151746at2"/>
<keyword evidence="2" id="KW-0812">Transmembrane</keyword>
<dbReference type="AlphaFoldDB" id="A0A0R2JB48"/>
<dbReference type="PANTHER" id="PTHR40027">
    <property type="entry name" value="CELL DIVISION PROTEIN DIVIC"/>
    <property type="match status" value="1"/>
</dbReference>
<feature type="coiled-coil region" evidence="1">
    <location>
        <begin position="66"/>
        <end position="100"/>
    </location>
</feature>
<accession>A0A0R2JB48</accession>
<evidence type="ECO:0000313" key="4">
    <source>
        <dbReference type="Proteomes" id="UP000051655"/>
    </source>
</evidence>
<keyword evidence="4" id="KW-1185">Reference proteome</keyword>
<dbReference type="Proteomes" id="UP000051655">
    <property type="component" value="Unassembled WGS sequence"/>
</dbReference>
<evidence type="ECO:0000256" key="1">
    <source>
        <dbReference type="SAM" id="Coils"/>
    </source>
</evidence>
<dbReference type="RefSeq" id="WP_057756354.1">
    <property type="nucleotide sequence ID" value="NZ_JQBP01000008.1"/>
</dbReference>
<reference evidence="3 4" key="1">
    <citation type="journal article" date="2015" name="Genome Announc.">
        <title>Expanding the biotechnology potential of lactobacilli through comparative genomics of 213 strains and associated genera.</title>
        <authorList>
            <person name="Sun Z."/>
            <person name="Harris H.M."/>
            <person name="McCann A."/>
            <person name="Guo C."/>
            <person name="Argimon S."/>
            <person name="Zhang W."/>
            <person name="Yang X."/>
            <person name="Jeffery I.B."/>
            <person name="Cooney J.C."/>
            <person name="Kagawa T.F."/>
            <person name="Liu W."/>
            <person name="Song Y."/>
            <person name="Salvetti E."/>
            <person name="Wrobel A."/>
            <person name="Rasinkangas P."/>
            <person name="Parkhill J."/>
            <person name="Rea M.C."/>
            <person name="O'Sullivan O."/>
            <person name="Ritari J."/>
            <person name="Douillard F.P."/>
            <person name="Paul Ross R."/>
            <person name="Yang R."/>
            <person name="Briner A.E."/>
            <person name="Felis G.E."/>
            <person name="de Vos W.M."/>
            <person name="Barrangou R."/>
            <person name="Klaenhammer T.R."/>
            <person name="Caufield P.W."/>
            <person name="Cui Y."/>
            <person name="Zhang H."/>
            <person name="O'Toole P.W."/>
        </authorList>
    </citation>
    <scope>NUCLEOTIDE SEQUENCE [LARGE SCALE GENOMIC DNA]</scope>
    <source>
        <strain evidence="3 4">DSM 20593</strain>
    </source>
</reference>
<dbReference type="Pfam" id="PF04977">
    <property type="entry name" value="DivIC"/>
    <property type="match status" value="1"/>
</dbReference>
<dbReference type="PATRIC" id="fig|1616.3.peg.1280"/>
<evidence type="ECO:0000313" key="3">
    <source>
        <dbReference type="EMBL" id="KRN74511.1"/>
    </source>
</evidence>
<proteinExistence type="predicted"/>
<feature type="transmembrane region" description="Helical" evidence="2">
    <location>
        <begin position="43"/>
        <end position="63"/>
    </location>
</feature>
<dbReference type="GO" id="GO:0051301">
    <property type="term" value="P:cell division"/>
    <property type="evidence" value="ECO:0007669"/>
    <property type="project" value="InterPro"/>
</dbReference>
<dbReference type="STRING" id="1616.IV73_GL001247"/>
<evidence type="ECO:0008006" key="5">
    <source>
        <dbReference type="Google" id="ProtNLM"/>
    </source>
</evidence>
<dbReference type="InterPro" id="IPR007060">
    <property type="entry name" value="FtsL/DivIC"/>
</dbReference>
<keyword evidence="2" id="KW-1133">Transmembrane helix</keyword>
<dbReference type="PANTHER" id="PTHR40027:SF1">
    <property type="entry name" value="CELL DIVISION PROTEIN DIVIC"/>
    <property type="match status" value="1"/>
</dbReference>
<keyword evidence="2" id="KW-0472">Membrane</keyword>
<keyword evidence="1" id="KW-0175">Coiled coil</keyword>
<organism evidence="3 4">
    <name type="scientific">Weissella kandleri</name>
    <dbReference type="NCBI Taxonomy" id="1616"/>
    <lineage>
        <taxon>Bacteria</taxon>
        <taxon>Bacillati</taxon>
        <taxon>Bacillota</taxon>
        <taxon>Bacilli</taxon>
        <taxon>Lactobacillales</taxon>
        <taxon>Lactobacillaceae</taxon>
        <taxon>Weissella</taxon>
    </lineage>
</organism>
<protein>
    <recommendedName>
        <fullName evidence="5">Septum formation initiator</fullName>
    </recommendedName>
</protein>
<evidence type="ECO:0000256" key="2">
    <source>
        <dbReference type="SAM" id="Phobius"/>
    </source>
</evidence>
<comment type="caution">
    <text evidence="3">The sequence shown here is derived from an EMBL/GenBank/DDBJ whole genome shotgun (WGS) entry which is preliminary data.</text>
</comment>